<dbReference type="PANTHER" id="PTHR43179">
    <property type="entry name" value="RHAMNOSYLTRANSFERASE WBBL"/>
    <property type="match status" value="1"/>
</dbReference>
<dbReference type="SUPFAM" id="SSF53448">
    <property type="entry name" value="Nucleotide-diphospho-sugar transferases"/>
    <property type="match status" value="1"/>
</dbReference>
<name>A0A1F5ISQ3_9BACT</name>
<keyword evidence="4" id="KW-0812">Transmembrane</keyword>
<evidence type="ECO:0000313" key="7">
    <source>
        <dbReference type="Proteomes" id="UP000176336"/>
    </source>
</evidence>
<evidence type="ECO:0000256" key="4">
    <source>
        <dbReference type="SAM" id="Phobius"/>
    </source>
</evidence>
<comment type="caution">
    <text evidence="6">The sequence shown here is derived from an EMBL/GenBank/DDBJ whole genome shotgun (WGS) entry which is preliminary data.</text>
</comment>
<dbReference type="EMBL" id="MFCR01000003">
    <property type="protein sequence ID" value="OGE19392.1"/>
    <property type="molecule type" value="Genomic_DNA"/>
</dbReference>
<protein>
    <recommendedName>
        <fullName evidence="5">Glycosyltransferase 2-like domain-containing protein</fullName>
    </recommendedName>
</protein>
<comment type="similarity">
    <text evidence="1">Belongs to the glycosyltransferase 2 family.</text>
</comment>
<keyword evidence="4" id="KW-1133">Transmembrane helix</keyword>
<reference evidence="6 7" key="1">
    <citation type="journal article" date="2016" name="Nat. Commun.">
        <title>Thousands of microbial genomes shed light on interconnected biogeochemical processes in an aquifer system.</title>
        <authorList>
            <person name="Anantharaman K."/>
            <person name="Brown C.T."/>
            <person name="Hug L.A."/>
            <person name="Sharon I."/>
            <person name="Castelle C.J."/>
            <person name="Probst A.J."/>
            <person name="Thomas B.C."/>
            <person name="Singh A."/>
            <person name="Wilkins M.J."/>
            <person name="Karaoz U."/>
            <person name="Brodie E.L."/>
            <person name="Williams K.H."/>
            <person name="Hubbard S.S."/>
            <person name="Banfield J.F."/>
        </authorList>
    </citation>
    <scope>NUCLEOTIDE SEQUENCE [LARGE SCALE GENOMIC DNA]</scope>
</reference>
<keyword evidence="3" id="KW-0808">Transferase</keyword>
<accession>A0A1F5ISQ3</accession>
<gene>
    <name evidence="6" type="ORF">A2871_00895</name>
</gene>
<dbReference type="GO" id="GO:0016757">
    <property type="term" value="F:glycosyltransferase activity"/>
    <property type="evidence" value="ECO:0007669"/>
    <property type="project" value="UniProtKB-KW"/>
</dbReference>
<organism evidence="6 7">
    <name type="scientific">Candidatus Daviesbacteria bacterium RIFCSPHIGHO2_01_FULL_41_23</name>
    <dbReference type="NCBI Taxonomy" id="1797764"/>
    <lineage>
        <taxon>Bacteria</taxon>
        <taxon>Candidatus Daviesiibacteriota</taxon>
    </lineage>
</organism>
<evidence type="ECO:0000256" key="2">
    <source>
        <dbReference type="ARBA" id="ARBA00022676"/>
    </source>
</evidence>
<keyword evidence="2" id="KW-0328">Glycosyltransferase</keyword>
<keyword evidence="4" id="KW-0472">Membrane</keyword>
<evidence type="ECO:0000256" key="3">
    <source>
        <dbReference type="ARBA" id="ARBA00022679"/>
    </source>
</evidence>
<feature type="domain" description="Glycosyltransferase 2-like" evidence="5">
    <location>
        <begin position="7"/>
        <end position="103"/>
    </location>
</feature>
<dbReference type="PANTHER" id="PTHR43179:SF12">
    <property type="entry name" value="GALACTOFURANOSYLTRANSFERASE GLFT2"/>
    <property type="match status" value="1"/>
</dbReference>
<evidence type="ECO:0000256" key="1">
    <source>
        <dbReference type="ARBA" id="ARBA00006739"/>
    </source>
</evidence>
<feature type="transmembrane region" description="Helical" evidence="4">
    <location>
        <begin position="255"/>
        <end position="278"/>
    </location>
</feature>
<evidence type="ECO:0000259" key="5">
    <source>
        <dbReference type="Pfam" id="PF00535"/>
    </source>
</evidence>
<dbReference type="InterPro" id="IPR029044">
    <property type="entry name" value="Nucleotide-diphossugar_trans"/>
</dbReference>
<dbReference type="InterPro" id="IPR001173">
    <property type="entry name" value="Glyco_trans_2-like"/>
</dbReference>
<proteinExistence type="inferred from homology"/>
<dbReference type="Gene3D" id="3.90.550.10">
    <property type="entry name" value="Spore Coat Polysaccharide Biosynthesis Protein SpsA, Chain A"/>
    <property type="match status" value="1"/>
</dbReference>
<dbReference type="Proteomes" id="UP000176336">
    <property type="component" value="Unassembled WGS sequence"/>
</dbReference>
<evidence type="ECO:0000313" key="6">
    <source>
        <dbReference type="EMBL" id="OGE19392.1"/>
    </source>
</evidence>
<dbReference type="AlphaFoldDB" id="A0A1F5ISQ3"/>
<sequence>MKNSCLFIVICFNQNKMTTGCIKNFKKFLPKKYKLMLFDNGSTPSLKRIAEREKILYLRSETNLGYAGGCNFVIENILAQQKDYQAICLINNDIFIDQEFANKTTSRLSAFFENKKLAAFTPILYKDSQFKTVDNFGVLYYRSGLAFQSKEIDKHHQALLNGAFIFLKTSICKKLLQKDGFIFMPEFFLNMEDVELSLRLLSRGYQIQIDPNLKAQHLGSQTKKPFSKTSLYFGWRNISWTALISRNRKDLIFDLPFLLLGQGILLILSFHYKCFFFLPRIYIETIKKIPMLYRLRRIYHSHNLPKKYLLNGICPKGYLLK</sequence>
<dbReference type="Pfam" id="PF00535">
    <property type="entry name" value="Glycos_transf_2"/>
    <property type="match status" value="1"/>
</dbReference>